<dbReference type="OrthoDB" id="5976022at2759"/>
<dbReference type="AlphaFoldDB" id="A0A0K9PYQ7"/>
<dbReference type="PANTHER" id="PTHR47680">
    <property type="entry name" value="SHEWANELLA-LIKE PROTEIN PHOSPHATASE 2"/>
    <property type="match status" value="1"/>
</dbReference>
<evidence type="ECO:0000259" key="1">
    <source>
        <dbReference type="Pfam" id="PF00149"/>
    </source>
</evidence>
<dbReference type="InterPro" id="IPR004843">
    <property type="entry name" value="Calcineurin-like_PHP"/>
</dbReference>
<dbReference type="OMA" id="NEVLWFM"/>
<proteinExistence type="predicted"/>
<comment type="caution">
    <text evidence="2">The sequence shown here is derived from an EMBL/GenBank/DDBJ whole genome shotgun (WGS) entry which is preliminary data.</text>
</comment>
<name>A0A0K9PYQ7_ZOSMR</name>
<dbReference type="STRING" id="29655.A0A0K9PYQ7"/>
<dbReference type="Pfam" id="PF00149">
    <property type="entry name" value="Metallophos"/>
    <property type="match status" value="1"/>
</dbReference>
<organism evidence="2 3">
    <name type="scientific">Zostera marina</name>
    <name type="common">Eelgrass</name>
    <dbReference type="NCBI Taxonomy" id="29655"/>
    <lineage>
        <taxon>Eukaryota</taxon>
        <taxon>Viridiplantae</taxon>
        <taxon>Streptophyta</taxon>
        <taxon>Embryophyta</taxon>
        <taxon>Tracheophyta</taxon>
        <taxon>Spermatophyta</taxon>
        <taxon>Magnoliopsida</taxon>
        <taxon>Liliopsida</taxon>
        <taxon>Zosteraceae</taxon>
        <taxon>Zostera</taxon>
    </lineage>
</organism>
<dbReference type="SUPFAM" id="SSF56300">
    <property type="entry name" value="Metallo-dependent phosphatases"/>
    <property type="match status" value="1"/>
</dbReference>
<dbReference type="EMBL" id="LFYR01000585">
    <property type="protein sequence ID" value="KMZ73367.1"/>
    <property type="molecule type" value="Genomic_DNA"/>
</dbReference>
<evidence type="ECO:0000313" key="3">
    <source>
        <dbReference type="Proteomes" id="UP000036987"/>
    </source>
</evidence>
<dbReference type="GO" id="GO:0016791">
    <property type="term" value="F:phosphatase activity"/>
    <property type="evidence" value="ECO:0000318"/>
    <property type="project" value="GO_Central"/>
</dbReference>
<evidence type="ECO:0000313" key="2">
    <source>
        <dbReference type="EMBL" id="KMZ73367.1"/>
    </source>
</evidence>
<dbReference type="Gene3D" id="3.60.21.10">
    <property type="match status" value="1"/>
</dbReference>
<feature type="domain" description="Calcineurin-like phosphoesterase" evidence="1">
    <location>
        <begin position="46"/>
        <end position="241"/>
    </location>
</feature>
<dbReference type="Proteomes" id="UP000036987">
    <property type="component" value="Unassembled WGS sequence"/>
</dbReference>
<keyword evidence="3" id="KW-1185">Reference proteome</keyword>
<dbReference type="InterPro" id="IPR029052">
    <property type="entry name" value="Metallo-depent_PP-like"/>
</dbReference>
<sequence length="375" mass="41665">MDCQNISSLISNFVDNFIDFTVCGIFLPQPTNPSPPPQTIFPSPPRLVAIGDFHGDYPKSTQAMTLAGILDPATHRWSGGSSFMVQVGDIFDRGGNEIKLIYLLHRLKHEATLAGGNLVTILGNHEVMNMNYDFRYVTREGLIEFERWGWWFKKGMDMKKLGGDEDVRDVFDGLPVSFEGVERKYWNGFRARMAALRPNGPIASRFLQDYKTVAVVGDSVFVHGGLLKEHVEHGLEKINSEVRDWIRGSPTTKTTKCPDYLLGGLSVVWLRKFSYGSNCDCEQLQSILSSIPGAARMVMGHTIQREGINSVCDNQALRIDVGLSKGCGNGIPEVLEITGGKEIRILTSNLLYRRSDPVPDKKKAEFLAPEVGVKA</sequence>
<reference evidence="3" key="1">
    <citation type="journal article" date="2016" name="Nature">
        <title>The genome of the seagrass Zostera marina reveals angiosperm adaptation to the sea.</title>
        <authorList>
            <person name="Olsen J.L."/>
            <person name="Rouze P."/>
            <person name="Verhelst B."/>
            <person name="Lin Y.-C."/>
            <person name="Bayer T."/>
            <person name="Collen J."/>
            <person name="Dattolo E."/>
            <person name="De Paoli E."/>
            <person name="Dittami S."/>
            <person name="Maumus F."/>
            <person name="Michel G."/>
            <person name="Kersting A."/>
            <person name="Lauritano C."/>
            <person name="Lohaus R."/>
            <person name="Toepel M."/>
            <person name="Tonon T."/>
            <person name="Vanneste K."/>
            <person name="Amirebrahimi M."/>
            <person name="Brakel J."/>
            <person name="Bostroem C."/>
            <person name="Chovatia M."/>
            <person name="Grimwood J."/>
            <person name="Jenkins J.W."/>
            <person name="Jueterbock A."/>
            <person name="Mraz A."/>
            <person name="Stam W.T."/>
            <person name="Tice H."/>
            <person name="Bornberg-Bauer E."/>
            <person name="Green P.J."/>
            <person name="Pearson G.A."/>
            <person name="Procaccini G."/>
            <person name="Duarte C.M."/>
            <person name="Schmutz J."/>
            <person name="Reusch T.B.H."/>
            <person name="Van de Peer Y."/>
        </authorList>
    </citation>
    <scope>NUCLEOTIDE SEQUENCE [LARGE SCALE GENOMIC DNA]</scope>
    <source>
        <strain evidence="3">cv. Finnish</strain>
    </source>
</reference>
<dbReference type="PANTHER" id="PTHR47680:SF2">
    <property type="entry name" value="SHEWANELLA-LIKE PROTEIN PHOSPHATASE 2"/>
    <property type="match status" value="1"/>
</dbReference>
<protein>
    <submittedName>
        <fullName evidence="2">Metallophosphoesterase (Precursor)</fullName>
    </submittedName>
</protein>
<gene>
    <name evidence="2" type="ORF">ZOSMA_14G01320</name>
</gene>
<accession>A0A0K9PYQ7</accession>
<dbReference type="GO" id="GO:0005829">
    <property type="term" value="C:cytosol"/>
    <property type="evidence" value="ECO:0000318"/>
    <property type="project" value="GO_Central"/>
</dbReference>